<name>A0A382D903_9ZZZZ</name>
<evidence type="ECO:0008006" key="3">
    <source>
        <dbReference type="Google" id="ProtNLM"/>
    </source>
</evidence>
<feature type="transmembrane region" description="Helical" evidence="1">
    <location>
        <begin position="183"/>
        <end position="201"/>
    </location>
</feature>
<keyword evidence="1" id="KW-1133">Transmembrane helix</keyword>
<evidence type="ECO:0000313" key="2">
    <source>
        <dbReference type="EMBL" id="SVB34151.1"/>
    </source>
</evidence>
<feature type="transmembrane region" description="Helical" evidence="1">
    <location>
        <begin position="66"/>
        <end position="87"/>
    </location>
</feature>
<accession>A0A382D903</accession>
<sequence>MIAIGYMFIAFLAAACLVYVAKAYLKQPNNMLLLILCPTSLLWFDSFVIAIGQFLGEGNLLLFATYIRYSAHWLMLPLLFIVAGMILRGADFKFASNKYVMGSFYILAVFFIIEDFRHIFIIDFYPACYGETLRYVTQVPIGQACSPGLEGIGTRVSPAAAILLTLILLASGIAIWIKHKWPWLAVGCFIMLLAAQPTPIGPILSNAGEPIFTFVVTLAAIKFGNKAKEQILSNS</sequence>
<organism evidence="2">
    <name type="scientific">marine metagenome</name>
    <dbReference type="NCBI Taxonomy" id="408172"/>
    <lineage>
        <taxon>unclassified sequences</taxon>
        <taxon>metagenomes</taxon>
        <taxon>ecological metagenomes</taxon>
    </lineage>
</organism>
<reference evidence="2" key="1">
    <citation type="submission" date="2018-05" db="EMBL/GenBank/DDBJ databases">
        <authorList>
            <person name="Lanie J.A."/>
            <person name="Ng W.-L."/>
            <person name="Kazmierczak K.M."/>
            <person name="Andrzejewski T.M."/>
            <person name="Davidsen T.M."/>
            <person name="Wayne K.J."/>
            <person name="Tettelin H."/>
            <person name="Glass J.I."/>
            <person name="Rusch D."/>
            <person name="Podicherti R."/>
            <person name="Tsui H.-C.T."/>
            <person name="Winkler M.E."/>
        </authorList>
    </citation>
    <scope>NUCLEOTIDE SEQUENCE</scope>
</reference>
<feature type="transmembrane region" description="Helical" evidence="1">
    <location>
        <begin position="6"/>
        <end position="25"/>
    </location>
</feature>
<dbReference type="AlphaFoldDB" id="A0A382D903"/>
<dbReference type="EMBL" id="UINC01037921">
    <property type="protein sequence ID" value="SVB34151.1"/>
    <property type="molecule type" value="Genomic_DNA"/>
</dbReference>
<protein>
    <recommendedName>
        <fullName evidence="3">Histidine kinase N-terminal 7TM region domain-containing protein</fullName>
    </recommendedName>
</protein>
<feature type="transmembrane region" description="Helical" evidence="1">
    <location>
        <begin position="156"/>
        <end position="176"/>
    </location>
</feature>
<keyword evidence="1" id="KW-0812">Transmembrane</keyword>
<feature type="transmembrane region" description="Helical" evidence="1">
    <location>
        <begin position="99"/>
        <end position="120"/>
    </location>
</feature>
<proteinExistence type="predicted"/>
<evidence type="ECO:0000256" key="1">
    <source>
        <dbReference type="SAM" id="Phobius"/>
    </source>
</evidence>
<feature type="transmembrane region" description="Helical" evidence="1">
    <location>
        <begin position="32"/>
        <end position="54"/>
    </location>
</feature>
<gene>
    <name evidence="2" type="ORF">METZ01_LOCUS187005</name>
</gene>
<keyword evidence="1" id="KW-0472">Membrane</keyword>